<gene>
    <name evidence="1" type="ORF">BI308_23255</name>
</gene>
<protein>
    <submittedName>
        <fullName evidence="1">Uncharacterized protein</fullName>
    </submittedName>
</protein>
<sequence length="172" mass="19845">MTQYRNKISWIHPASQRITLSRPSGNSENGWIRCDSQFEGRVGLAIYRWCCQYDWKFKHHVKVQLNDGQMLLKPRFWTADFVVTKGGYRLIIEAKGQVDQRFKDVLTMLENVGKLNESLIVVAQSKDCRDDLMRLFRGESPYPVKIIVPTNLFRTLDQTAKVLGQGDGVILP</sequence>
<evidence type="ECO:0000313" key="2">
    <source>
        <dbReference type="Proteomes" id="UP000183940"/>
    </source>
</evidence>
<organism evidence="1 2">
    <name type="scientific">Roseofilum reptotaenium AO1-A</name>
    <dbReference type="NCBI Taxonomy" id="1925591"/>
    <lineage>
        <taxon>Bacteria</taxon>
        <taxon>Bacillati</taxon>
        <taxon>Cyanobacteriota</taxon>
        <taxon>Cyanophyceae</taxon>
        <taxon>Desertifilales</taxon>
        <taxon>Desertifilaceae</taxon>
        <taxon>Roseofilum</taxon>
    </lineage>
</organism>
<comment type="caution">
    <text evidence="1">The sequence shown here is derived from an EMBL/GenBank/DDBJ whole genome shotgun (WGS) entry which is preliminary data.</text>
</comment>
<dbReference type="STRING" id="1925591.BI308_23255"/>
<name>A0A1L9QKN2_9CYAN</name>
<reference evidence="1" key="1">
    <citation type="submission" date="2016-10" db="EMBL/GenBank/DDBJ databases">
        <title>CRISPR-Cas defence system in Roseofilum reptotaenium: evidence of a bacteriophage-cyanobacterium arms race in the coral black band disease.</title>
        <authorList>
            <person name="Buerger P."/>
            <person name="Wood-Charlson E.M."/>
            <person name="Weynberg K.D."/>
            <person name="Willis B."/>
            <person name="Van Oppen M.J."/>
        </authorList>
    </citation>
    <scope>NUCLEOTIDE SEQUENCE [LARGE SCALE GENOMIC DNA]</scope>
    <source>
        <strain evidence="1">AO1-A</strain>
    </source>
</reference>
<proteinExistence type="predicted"/>
<keyword evidence="2" id="KW-1185">Reference proteome</keyword>
<dbReference type="Proteomes" id="UP000183940">
    <property type="component" value="Unassembled WGS sequence"/>
</dbReference>
<dbReference type="AlphaFoldDB" id="A0A1L9QKN2"/>
<accession>A0A1L9QKN2</accession>
<evidence type="ECO:0000313" key="1">
    <source>
        <dbReference type="EMBL" id="OJJ16936.1"/>
    </source>
</evidence>
<dbReference type="EMBL" id="MLAW01000061">
    <property type="protein sequence ID" value="OJJ16936.1"/>
    <property type="molecule type" value="Genomic_DNA"/>
</dbReference>